<protein>
    <recommendedName>
        <fullName evidence="1">NAD(P)-binding domain-containing protein</fullName>
    </recommendedName>
</protein>
<comment type="caution">
    <text evidence="2">The sequence shown here is derived from an EMBL/GenBank/DDBJ whole genome shotgun (WGS) entry which is preliminary data.</text>
</comment>
<dbReference type="OrthoDB" id="276721at2759"/>
<dbReference type="GeneID" id="63783221"/>
<dbReference type="OMA" id="WERADIF"/>
<dbReference type="STRING" id="56484.A0A1Y2FNI2"/>
<proteinExistence type="predicted"/>
<dbReference type="GO" id="GO:0044877">
    <property type="term" value="F:protein-containing complex binding"/>
    <property type="evidence" value="ECO:0007669"/>
    <property type="project" value="TreeGrafter"/>
</dbReference>
<dbReference type="SUPFAM" id="SSF51735">
    <property type="entry name" value="NAD(P)-binding Rossmann-fold domains"/>
    <property type="match status" value="1"/>
</dbReference>
<evidence type="ECO:0000313" key="3">
    <source>
        <dbReference type="Proteomes" id="UP000193685"/>
    </source>
</evidence>
<dbReference type="InterPro" id="IPR051207">
    <property type="entry name" value="ComplexI_NDUFA9_subunit"/>
</dbReference>
<gene>
    <name evidence="2" type="ORF">BCR37DRAFT_251430</name>
</gene>
<dbReference type="Pfam" id="PF13460">
    <property type="entry name" value="NAD_binding_10"/>
    <property type="match status" value="1"/>
</dbReference>
<dbReference type="PANTHER" id="PTHR12126:SF16">
    <property type="entry name" value="MIOREX COMPLEX COMPONENT 2"/>
    <property type="match status" value="1"/>
</dbReference>
<feature type="domain" description="NAD(P)-binding" evidence="1">
    <location>
        <begin position="11"/>
        <end position="190"/>
    </location>
</feature>
<dbReference type="InterPro" id="IPR036291">
    <property type="entry name" value="NAD(P)-bd_dom_sf"/>
</dbReference>
<dbReference type="AlphaFoldDB" id="A0A1Y2FNI2"/>
<dbReference type="Proteomes" id="UP000193685">
    <property type="component" value="Unassembled WGS sequence"/>
</dbReference>
<dbReference type="PANTHER" id="PTHR12126">
    <property type="entry name" value="NADH-UBIQUINONE OXIDOREDUCTASE 39 KDA SUBUNIT-RELATED"/>
    <property type="match status" value="1"/>
</dbReference>
<reference evidence="2 3" key="1">
    <citation type="submission" date="2016-07" db="EMBL/GenBank/DDBJ databases">
        <title>Pervasive Adenine N6-methylation of Active Genes in Fungi.</title>
        <authorList>
            <consortium name="DOE Joint Genome Institute"/>
            <person name="Mondo S.J."/>
            <person name="Dannebaum R.O."/>
            <person name="Kuo R.C."/>
            <person name="Labutti K."/>
            <person name="Haridas S."/>
            <person name="Kuo A."/>
            <person name="Salamov A."/>
            <person name="Ahrendt S.R."/>
            <person name="Lipzen A."/>
            <person name="Sullivan W."/>
            <person name="Andreopoulos W.B."/>
            <person name="Clum A."/>
            <person name="Lindquist E."/>
            <person name="Daum C."/>
            <person name="Ramamoorthy G.K."/>
            <person name="Gryganskyi A."/>
            <person name="Culley D."/>
            <person name="Magnuson J.K."/>
            <person name="James T.Y."/>
            <person name="O'Malley M.A."/>
            <person name="Stajich J.E."/>
            <person name="Spatafora J.W."/>
            <person name="Visel A."/>
            <person name="Grigoriev I.V."/>
        </authorList>
    </citation>
    <scope>NUCLEOTIDE SEQUENCE [LARGE SCALE GENOMIC DNA]</scope>
    <source>
        <strain evidence="2 3">12-1054</strain>
    </source>
</reference>
<evidence type="ECO:0000259" key="1">
    <source>
        <dbReference type="Pfam" id="PF13460"/>
    </source>
</evidence>
<keyword evidence="3" id="KW-1185">Reference proteome</keyword>
<organism evidence="2 3">
    <name type="scientific">Protomyces lactucae-debilis</name>
    <dbReference type="NCBI Taxonomy" id="2754530"/>
    <lineage>
        <taxon>Eukaryota</taxon>
        <taxon>Fungi</taxon>
        <taxon>Dikarya</taxon>
        <taxon>Ascomycota</taxon>
        <taxon>Taphrinomycotina</taxon>
        <taxon>Taphrinomycetes</taxon>
        <taxon>Taphrinales</taxon>
        <taxon>Protomycetaceae</taxon>
        <taxon>Protomyces</taxon>
    </lineage>
</organism>
<accession>A0A1Y2FNI2</accession>
<dbReference type="Gene3D" id="3.40.50.720">
    <property type="entry name" value="NAD(P)-binding Rossmann-like Domain"/>
    <property type="match status" value="1"/>
</dbReference>
<evidence type="ECO:0000313" key="2">
    <source>
        <dbReference type="EMBL" id="ORY84776.1"/>
    </source>
</evidence>
<dbReference type="EMBL" id="MCFI01000005">
    <property type="protein sequence ID" value="ORY84776.1"/>
    <property type="molecule type" value="Genomic_DNA"/>
</dbReference>
<dbReference type="GO" id="GO:0005739">
    <property type="term" value="C:mitochondrion"/>
    <property type="evidence" value="ECO:0007669"/>
    <property type="project" value="TreeGrafter"/>
</dbReference>
<dbReference type="InterPro" id="IPR016040">
    <property type="entry name" value="NAD(P)-bd_dom"/>
</dbReference>
<sequence>MSSAPSLLIFGGAGFLGQRVAQSAIAKGWQVTSITRSGAPPATGQDWDKVRWVRGDAFEPASYQAEIAKANHIISTIGILDYRGIRKQKSWRYRVDAIGSTFYDAVKDTTTSDALNIYDRLNRDSLKAIVDQVYNGKSANLQSFAYVSAADGFPGIPKRYIESKRQAEQYLQQQSASAPWRTIIYRPGFMYADSSPLLSTLSRVVGVTYALNSSLGVSNKLASLTNGRLSLGAAGVKPLPVTRVADALVEGCALAEGTLDVYKIEALADVRWRNDMIK</sequence>
<dbReference type="RefSeq" id="XP_040726559.1">
    <property type="nucleotide sequence ID" value="XM_040866622.1"/>
</dbReference>
<name>A0A1Y2FNI2_PROLT</name>